<protein>
    <submittedName>
        <fullName evidence="1">Uncharacterized protein</fullName>
    </submittedName>
</protein>
<reference evidence="1 2" key="1">
    <citation type="journal article" date="2015" name="Genome Biol.">
        <title>Comparative genomics of Steinernema reveals deeply conserved gene regulatory networks.</title>
        <authorList>
            <person name="Dillman A.R."/>
            <person name="Macchietto M."/>
            <person name="Porter C.F."/>
            <person name="Rogers A."/>
            <person name="Williams B."/>
            <person name="Antoshechkin I."/>
            <person name="Lee M.M."/>
            <person name="Goodwin Z."/>
            <person name="Lu X."/>
            <person name="Lewis E.E."/>
            <person name="Goodrich-Blair H."/>
            <person name="Stock S.P."/>
            <person name="Adams B.J."/>
            <person name="Sternberg P.W."/>
            <person name="Mortazavi A."/>
        </authorList>
    </citation>
    <scope>NUCLEOTIDE SEQUENCE [LARGE SCALE GENOMIC DNA]</scope>
    <source>
        <strain evidence="1 2">ALL</strain>
    </source>
</reference>
<sequence>MTVALNLGLSGNNRMKKRFVWRTTIRPENWPMLIFTPEKNQKRHNLDNKLKVSLTCPVHFRSLIVGNCSKPAINKLKRRYTVRRFSSAVVLFDNLIAAPPEALLMVPQIVMPERFRLCNKRRKRNIAKGRR</sequence>
<keyword evidence="2" id="KW-1185">Reference proteome</keyword>
<dbReference type="AlphaFoldDB" id="A0A4U5NTH9"/>
<reference evidence="1 2" key="2">
    <citation type="journal article" date="2019" name="G3 (Bethesda)">
        <title>Hybrid Assembly of the Genome of the Entomopathogenic Nematode Steinernema carpocapsae Identifies the X-Chromosome.</title>
        <authorList>
            <person name="Serra L."/>
            <person name="Macchietto M."/>
            <person name="Macias-Munoz A."/>
            <person name="McGill C.J."/>
            <person name="Rodriguez I.M."/>
            <person name="Rodriguez B."/>
            <person name="Murad R."/>
            <person name="Mortazavi A."/>
        </authorList>
    </citation>
    <scope>NUCLEOTIDE SEQUENCE [LARGE SCALE GENOMIC DNA]</scope>
    <source>
        <strain evidence="1 2">ALL</strain>
    </source>
</reference>
<gene>
    <name evidence="1" type="ORF">L596_011016</name>
</gene>
<accession>A0A4U5NTH9</accession>
<evidence type="ECO:0000313" key="2">
    <source>
        <dbReference type="Proteomes" id="UP000298663"/>
    </source>
</evidence>
<proteinExistence type="predicted"/>
<organism evidence="1 2">
    <name type="scientific">Steinernema carpocapsae</name>
    <name type="common">Entomopathogenic nematode</name>
    <dbReference type="NCBI Taxonomy" id="34508"/>
    <lineage>
        <taxon>Eukaryota</taxon>
        <taxon>Metazoa</taxon>
        <taxon>Ecdysozoa</taxon>
        <taxon>Nematoda</taxon>
        <taxon>Chromadorea</taxon>
        <taxon>Rhabditida</taxon>
        <taxon>Tylenchina</taxon>
        <taxon>Panagrolaimomorpha</taxon>
        <taxon>Strongyloidoidea</taxon>
        <taxon>Steinernematidae</taxon>
        <taxon>Steinernema</taxon>
    </lineage>
</organism>
<evidence type="ECO:0000313" key="1">
    <source>
        <dbReference type="EMBL" id="TKR86421.1"/>
    </source>
</evidence>
<dbReference type="EMBL" id="AZBU02000003">
    <property type="protein sequence ID" value="TKR86421.1"/>
    <property type="molecule type" value="Genomic_DNA"/>
</dbReference>
<comment type="caution">
    <text evidence="1">The sequence shown here is derived from an EMBL/GenBank/DDBJ whole genome shotgun (WGS) entry which is preliminary data.</text>
</comment>
<name>A0A4U5NTH9_STECR</name>
<dbReference type="Proteomes" id="UP000298663">
    <property type="component" value="Unassembled WGS sequence"/>
</dbReference>
<dbReference type="OrthoDB" id="5873488at2759"/>